<dbReference type="PANTHER" id="PTHR43747">
    <property type="entry name" value="FAD-BINDING PROTEIN"/>
    <property type="match status" value="1"/>
</dbReference>
<sequence length="487" mass="56348">MINKLNKFVIVGGGTSGWVSAIALLKKIENVEVVLVDKEEDDQIGVGEATILNGFDHFMSDYCGFSELNWKLELDAVPKAGILFSDWGKEGNEIWHPFVFPMADPEQNISMVDALSHFPELNYKDYLPLYYSALDNRVDVADMGAYAWHIDCLKLIRYFEKYIKKTYPNFTHIRSTVKNINRLEDGTITSLVCDNEQTIDGDFFVDCSGFKSILKENRDTVSLKDRLFVDTAIAGHVQYADGFSHKKHAFQQYNQPWPFVECPAVEHGWVWKIPLKSRIGTGMVFNRNITDVEEAKDYFVNYWDNRIDRDKLRPIPWSPYYDRNPWHKNVVSIGLSSGFIEPLESTGVALILGGVTNFVKIIQGKYFDDFTSDLYNTEVRHVFETCVDFVSMHYNLSERNGKFWDYVRSVWKPSSYHELMANNFNSSNKSISDTRQSTMFTESNWQCWMTQLGYPLKPKVNPSRDHSNNCLKKWKDFSLQLARTTEH</sequence>
<gene>
    <name evidence="1" type="ORF">METZ01_LOCUS179239</name>
</gene>
<feature type="non-terminal residue" evidence="1">
    <location>
        <position position="487"/>
    </location>
</feature>
<dbReference type="EMBL" id="UINC01034876">
    <property type="protein sequence ID" value="SVB26385.1"/>
    <property type="molecule type" value="Genomic_DNA"/>
</dbReference>
<evidence type="ECO:0000313" key="1">
    <source>
        <dbReference type="EMBL" id="SVB26385.1"/>
    </source>
</evidence>
<name>A0A382CJZ5_9ZZZZ</name>
<dbReference type="AlphaFoldDB" id="A0A382CJZ5"/>
<organism evidence="1">
    <name type="scientific">marine metagenome</name>
    <dbReference type="NCBI Taxonomy" id="408172"/>
    <lineage>
        <taxon>unclassified sequences</taxon>
        <taxon>metagenomes</taxon>
        <taxon>ecological metagenomes</taxon>
    </lineage>
</organism>
<dbReference type="PANTHER" id="PTHR43747:SF4">
    <property type="entry name" value="FLAVIN-DEPENDENT TRYPTOPHAN HALOGENASE"/>
    <property type="match status" value="1"/>
</dbReference>
<dbReference type="InterPro" id="IPR050816">
    <property type="entry name" value="Flavin-dep_Halogenase_NPB"/>
</dbReference>
<evidence type="ECO:0008006" key="2">
    <source>
        <dbReference type="Google" id="ProtNLM"/>
    </source>
</evidence>
<dbReference type="InterPro" id="IPR036188">
    <property type="entry name" value="FAD/NAD-bd_sf"/>
</dbReference>
<dbReference type="SUPFAM" id="SSF51905">
    <property type="entry name" value="FAD/NAD(P)-binding domain"/>
    <property type="match status" value="1"/>
</dbReference>
<dbReference type="InterPro" id="IPR006905">
    <property type="entry name" value="Flavin_halogenase"/>
</dbReference>
<protein>
    <recommendedName>
        <fullName evidence="2">Tryptophan halogenase</fullName>
    </recommendedName>
</protein>
<dbReference type="GO" id="GO:0004497">
    <property type="term" value="F:monooxygenase activity"/>
    <property type="evidence" value="ECO:0007669"/>
    <property type="project" value="InterPro"/>
</dbReference>
<dbReference type="Gene3D" id="3.50.50.60">
    <property type="entry name" value="FAD/NAD(P)-binding domain"/>
    <property type="match status" value="1"/>
</dbReference>
<reference evidence="1" key="1">
    <citation type="submission" date="2018-05" db="EMBL/GenBank/DDBJ databases">
        <authorList>
            <person name="Lanie J.A."/>
            <person name="Ng W.-L."/>
            <person name="Kazmierczak K.M."/>
            <person name="Andrzejewski T.M."/>
            <person name="Davidsen T.M."/>
            <person name="Wayne K.J."/>
            <person name="Tettelin H."/>
            <person name="Glass J.I."/>
            <person name="Rusch D."/>
            <person name="Podicherti R."/>
            <person name="Tsui H.-C.T."/>
            <person name="Winkler M.E."/>
        </authorList>
    </citation>
    <scope>NUCLEOTIDE SEQUENCE</scope>
</reference>
<accession>A0A382CJZ5</accession>
<proteinExistence type="predicted"/>
<dbReference type="Pfam" id="PF04820">
    <property type="entry name" value="Trp_halogenase"/>
    <property type="match status" value="1"/>
</dbReference>